<protein>
    <submittedName>
        <fullName evidence="1">Uncharacterized protein</fullName>
    </submittedName>
</protein>
<accession>G7YL90</accession>
<name>G7YL90_CLOSI</name>
<reference key="2">
    <citation type="submission" date="2011-10" db="EMBL/GenBank/DDBJ databases">
        <title>The genome and transcriptome sequence of Clonorchis sinensis provide insights into the carcinogenic liver fluke.</title>
        <authorList>
            <person name="Wang X."/>
            <person name="Huang Y."/>
            <person name="Chen W."/>
            <person name="Liu H."/>
            <person name="Guo L."/>
            <person name="Chen Y."/>
            <person name="Luo F."/>
            <person name="Zhou W."/>
            <person name="Sun J."/>
            <person name="Mao Q."/>
            <person name="Liang P."/>
            <person name="Zhou C."/>
            <person name="Tian Y."/>
            <person name="Men J."/>
            <person name="Lv X."/>
            <person name="Huang L."/>
            <person name="Zhou J."/>
            <person name="Hu Y."/>
            <person name="Li R."/>
            <person name="Zhang F."/>
            <person name="Lei H."/>
            <person name="Li X."/>
            <person name="Hu X."/>
            <person name="Liang C."/>
            <person name="Xu J."/>
            <person name="Wu Z."/>
            <person name="Yu X."/>
        </authorList>
    </citation>
    <scope>NUCLEOTIDE SEQUENCE</scope>
    <source>
        <strain>Henan</strain>
    </source>
</reference>
<sequence>MAVKSNGKDRTQTPTRYSRCVVVHANFRPTNAKFKVVFDHVLRQVYKANCTKTTQAVFSQARMLLPGELGRYRPQHILGRQRCSAGNEWSHHYCRHRRFIAVRSRELSIYNRNLEVKKREVGGGNDLTLVCREYSEVYTPPSTQAILKEADNTGITDID</sequence>
<reference evidence="1" key="1">
    <citation type="journal article" date="2011" name="Genome Biol.">
        <title>The draft genome of the carcinogenic human liver fluke Clonorchis sinensis.</title>
        <authorList>
            <person name="Wang X."/>
            <person name="Chen W."/>
            <person name="Huang Y."/>
            <person name="Sun J."/>
            <person name="Men J."/>
            <person name="Liu H."/>
            <person name="Luo F."/>
            <person name="Guo L."/>
            <person name="Lv X."/>
            <person name="Deng C."/>
            <person name="Zhou C."/>
            <person name="Fan Y."/>
            <person name="Li X."/>
            <person name="Huang L."/>
            <person name="Hu Y."/>
            <person name="Liang C."/>
            <person name="Hu X."/>
            <person name="Xu J."/>
            <person name="Yu X."/>
        </authorList>
    </citation>
    <scope>NUCLEOTIDE SEQUENCE [LARGE SCALE GENOMIC DNA]</scope>
    <source>
        <strain evidence="1">Henan</strain>
    </source>
</reference>
<keyword evidence="2" id="KW-1185">Reference proteome</keyword>
<organism evidence="1 2">
    <name type="scientific">Clonorchis sinensis</name>
    <name type="common">Chinese liver fluke</name>
    <dbReference type="NCBI Taxonomy" id="79923"/>
    <lineage>
        <taxon>Eukaryota</taxon>
        <taxon>Metazoa</taxon>
        <taxon>Spiralia</taxon>
        <taxon>Lophotrochozoa</taxon>
        <taxon>Platyhelminthes</taxon>
        <taxon>Trematoda</taxon>
        <taxon>Digenea</taxon>
        <taxon>Opisthorchiida</taxon>
        <taxon>Opisthorchiata</taxon>
        <taxon>Opisthorchiidae</taxon>
        <taxon>Clonorchis</taxon>
    </lineage>
</organism>
<proteinExistence type="predicted"/>
<dbReference type="EMBL" id="DF143571">
    <property type="protein sequence ID" value="GAA53721.1"/>
    <property type="molecule type" value="Genomic_DNA"/>
</dbReference>
<evidence type="ECO:0000313" key="1">
    <source>
        <dbReference type="EMBL" id="GAA53721.1"/>
    </source>
</evidence>
<dbReference type="Proteomes" id="UP000008909">
    <property type="component" value="Unassembled WGS sequence"/>
</dbReference>
<evidence type="ECO:0000313" key="2">
    <source>
        <dbReference type="Proteomes" id="UP000008909"/>
    </source>
</evidence>
<dbReference type="AlphaFoldDB" id="G7YL90"/>
<gene>
    <name evidence="1" type="ORF">CLF_110887</name>
</gene>